<protein>
    <submittedName>
        <fullName evidence="3">Uncharacterized protein</fullName>
    </submittedName>
</protein>
<reference evidence="3 4" key="1">
    <citation type="submission" date="2024-02" db="EMBL/GenBank/DDBJ databases">
        <title>Lysinimicrobium sediminis NBRC 112286.</title>
        <authorList>
            <person name="Ichikawa N."/>
            <person name="Katano-Makiyama Y."/>
            <person name="Hidaka K."/>
        </authorList>
    </citation>
    <scope>NUCLEOTIDE SEQUENCE [LARGE SCALE GENOMIC DNA]</scope>
    <source>
        <strain evidence="3 4">NBRC 112286</strain>
    </source>
</reference>
<feature type="region of interest" description="Disordered" evidence="1">
    <location>
        <begin position="1"/>
        <end position="60"/>
    </location>
</feature>
<keyword evidence="4" id="KW-1185">Reference proteome</keyword>
<accession>A0ABP9WK50</accession>
<proteinExistence type="predicted"/>
<dbReference type="RefSeq" id="WP_286215130.1">
    <property type="nucleotide sequence ID" value="NZ_AP027736.1"/>
</dbReference>
<name>A0ABP9WK50_9MICO</name>
<comment type="caution">
    <text evidence="3">The sequence shown here is derived from an EMBL/GenBank/DDBJ whole genome shotgun (WGS) entry which is preliminary data.</text>
</comment>
<feature type="transmembrane region" description="Helical" evidence="2">
    <location>
        <begin position="127"/>
        <end position="148"/>
    </location>
</feature>
<feature type="compositionally biased region" description="Low complexity" evidence="1">
    <location>
        <begin position="1"/>
        <end position="10"/>
    </location>
</feature>
<organism evidence="3 4">
    <name type="scientific">Demequina sediminis</name>
    <dbReference type="NCBI Taxonomy" id="1930058"/>
    <lineage>
        <taxon>Bacteria</taxon>
        <taxon>Bacillati</taxon>
        <taxon>Actinomycetota</taxon>
        <taxon>Actinomycetes</taxon>
        <taxon>Micrococcales</taxon>
        <taxon>Demequinaceae</taxon>
        <taxon>Demequina</taxon>
    </lineage>
</organism>
<gene>
    <name evidence="3" type="ORF">Lsed01_02435</name>
</gene>
<evidence type="ECO:0000313" key="3">
    <source>
        <dbReference type="EMBL" id="GAA5519974.1"/>
    </source>
</evidence>
<feature type="compositionally biased region" description="Pro residues" evidence="1">
    <location>
        <begin position="11"/>
        <end position="30"/>
    </location>
</feature>
<feature type="transmembrane region" description="Helical" evidence="2">
    <location>
        <begin position="70"/>
        <end position="88"/>
    </location>
</feature>
<keyword evidence="2" id="KW-0472">Membrane</keyword>
<evidence type="ECO:0000256" key="2">
    <source>
        <dbReference type="SAM" id="Phobius"/>
    </source>
</evidence>
<dbReference type="Proteomes" id="UP001426770">
    <property type="component" value="Unassembled WGS sequence"/>
</dbReference>
<dbReference type="EMBL" id="BAABRR010000016">
    <property type="protein sequence ID" value="GAA5519974.1"/>
    <property type="molecule type" value="Genomic_DNA"/>
</dbReference>
<evidence type="ECO:0000313" key="4">
    <source>
        <dbReference type="Proteomes" id="UP001426770"/>
    </source>
</evidence>
<sequence length="201" mass="19914">MPRKPAASAPEPDPTPPPASAPADLPPSVPPAADVPGTEPAATTQPVPTAASSLPPSVLDRVRDNRMGPLAATLGVALLVAMLLAVLVPNRPNLYAMTVLGLLLTAAVGFTVRYLSRERGLRAQATALIATAIGLHVMGVTGTLDGAGTGEGGMVSLLGIEGPGFDDALLGALATPAVSTGGVVCGLIAAIIVGWGPRSKA</sequence>
<evidence type="ECO:0000256" key="1">
    <source>
        <dbReference type="SAM" id="MobiDB-lite"/>
    </source>
</evidence>
<feature type="transmembrane region" description="Helical" evidence="2">
    <location>
        <begin position="168"/>
        <end position="195"/>
    </location>
</feature>
<feature type="transmembrane region" description="Helical" evidence="2">
    <location>
        <begin position="94"/>
        <end position="115"/>
    </location>
</feature>
<keyword evidence="2" id="KW-0812">Transmembrane</keyword>
<keyword evidence="2" id="KW-1133">Transmembrane helix</keyword>
<feature type="compositionally biased region" description="Low complexity" evidence="1">
    <location>
        <begin position="31"/>
        <end position="51"/>
    </location>
</feature>